<evidence type="ECO:0000256" key="4">
    <source>
        <dbReference type="ARBA" id="ARBA00004659"/>
    </source>
</evidence>
<dbReference type="GO" id="GO:0016208">
    <property type="term" value="F:AMP binding"/>
    <property type="evidence" value="ECO:0007669"/>
    <property type="project" value="TreeGrafter"/>
</dbReference>
<comment type="pathway">
    <text evidence="4">Purine metabolism; AMP biosynthesis via salvage pathway; AMP from adenine: step 1/1.</text>
</comment>
<accession>A0A1B6HS29</accession>
<reference evidence="14" key="1">
    <citation type="submission" date="2015-11" db="EMBL/GenBank/DDBJ databases">
        <title>De novo transcriptome assembly of four potential Pierce s Disease insect vectors from Arizona vineyards.</title>
        <authorList>
            <person name="Tassone E.E."/>
        </authorList>
    </citation>
    <scope>NUCLEOTIDE SEQUENCE</scope>
</reference>
<evidence type="ECO:0000259" key="13">
    <source>
        <dbReference type="Pfam" id="PF00156"/>
    </source>
</evidence>
<evidence type="ECO:0000256" key="7">
    <source>
        <dbReference type="ARBA" id="ARBA00011893"/>
    </source>
</evidence>
<feature type="domain" description="Phosphoribosyltransferase" evidence="13">
    <location>
        <begin position="38"/>
        <end position="159"/>
    </location>
</feature>
<dbReference type="GO" id="GO:0044209">
    <property type="term" value="P:AMP salvage"/>
    <property type="evidence" value="ECO:0007669"/>
    <property type="project" value="UniProtKB-UniPathway"/>
</dbReference>
<keyword evidence="12" id="KW-0660">Purine salvage</keyword>
<organism evidence="14">
    <name type="scientific">Homalodisca liturata</name>
    <dbReference type="NCBI Taxonomy" id="320908"/>
    <lineage>
        <taxon>Eukaryota</taxon>
        <taxon>Metazoa</taxon>
        <taxon>Ecdysozoa</taxon>
        <taxon>Arthropoda</taxon>
        <taxon>Hexapoda</taxon>
        <taxon>Insecta</taxon>
        <taxon>Pterygota</taxon>
        <taxon>Neoptera</taxon>
        <taxon>Paraneoptera</taxon>
        <taxon>Hemiptera</taxon>
        <taxon>Auchenorrhyncha</taxon>
        <taxon>Membracoidea</taxon>
        <taxon>Cicadellidae</taxon>
        <taxon>Cicadellinae</taxon>
        <taxon>Proconiini</taxon>
        <taxon>Homalodisca</taxon>
    </lineage>
</organism>
<comment type="catalytic activity">
    <reaction evidence="1">
        <text>AMP + diphosphate = 5-phospho-alpha-D-ribose 1-diphosphate + adenine</text>
        <dbReference type="Rhea" id="RHEA:16609"/>
        <dbReference type="ChEBI" id="CHEBI:16708"/>
        <dbReference type="ChEBI" id="CHEBI:33019"/>
        <dbReference type="ChEBI" id="CHEBI:58017"/>
        <dbReference type="ChEBI" id="CHEBI:456215"/>
        <dbReference type="EC" id="2.4.2.7"/>
    </reaction>
</comment>
<evidence type="ECO:0000256" key="11">
    <source>
        <dbReference type="ARBA" id="ARBA00022679"/>
    </source>
</evidence>
<dbReference type="InterPro" id="IPR005764">
    <property type="entry name" value="Ade_phspho_trans"/>
</dbReference>
<dbReference type="GO" id="GO:0002055">
    <property type="term" value="F:adenine binding"/>
    <property type="evidence" value="ECO:0007669"/>
    <property type="project" value="TreeGrafter"/>
</dbReference>
<dbReference type="GO" id="GO:0005737">
    <property type="term" value="C:cytoplasm"/>
    <property type="evidence" value="ECO:0007669"/>
    <property type="project" value="UniProtKB-SubCell"/>
</dbReference>
<keyword evidence="11" id="KW-0808">Transferase</keyword>
<dbReference type="AlphaFoldDB" id="A0A1B6HS29"/>
<proteinExistence type="inferred from homology"/>
<dbReference type="HAMAP" id="MF_00004">
    <property type="entry name" value="Aden_phosphoribosyltr"/>
    <property type="match status" value="1"/>
</dbReference>
<dbReference type="NCBIfam" id="TIGR01090">
    <property type="entry name" value="apt"/>
    <property type="match status" value="1"/>
</dbReference>
<keyword evidence="9" id="KW-0963">Cytoplasm</keyword>
<evidence type="ECO:0000256" key="9">
    <source>
        <dbReference type="ARBA" id="ARBA00022490"/>
    </source>
</evidence>
<dbReference type="CDD" id="cd06223">
    <property type="entry name" value="PRTases_typeI"/>
    <property type="match status" value="1"/>
</dbReference>
<dbReference type="UniPathway" id="UPA00588">
    <property type="reaction ID" value="UER00646"/>
</dbReference>
<gene>
    <name evidence="14" type="ORF">g.10859</name>
</gene>
<dbReference type="Pfam" id="PF00156">
    <property type="entry name" value="Pribosyltran"/>
    <property type="match status" value="1"/>
</dbReference>
<dbReference type="GO" id="GO:0006168">
    <property type="term" value="P:adenine salvage"/>
    <property type="evidence" value="ECO:0007669"/>
    <property type="project" value="InterPro"/>
</dbReference>
<evidence type="ECO:0000256" key="5">
    <source>
        <dbReference type="ARBA" id="ARBA00008391"/>
    </source>
</evidence>
<dbReference type="GO" id="GO:0003999">
    <property type="term" value="F:adenine phosphoribosyltransferase activity"/>
    <property type="evidence" value="ECO:0007669"/>
    <property type="project" value="UniProtKB-EC"/>
</dbReference>
<dbReference type="Gene3D" id="3.40.50.2020">
    <property type="match status" value="1"/>
</dbReference>
<comment type="subcellular location">
    <subcellularLocation>
        <location evidence="3">Cytoplasm</location>
    </subcellularLocation>
</comment>
<comment type="similarity">
    <text evidence="5">Belongs to the purine/pyrimidine phosphoribosyltransferase family.</text>
</comment>
<evidence type="ECO:0000256" key="8">
    <source>
        <dbReference type="ARBA" id="ARBA00017366"/>
    </source>
</evidence>
<evidence type="ECO:0000256" key="12">
    <source>
        <dbReference type="ARBA" id="ARBA00022726"/>
    </source>
</evidence>
<evidence type="ECO:0000256" key="10">
    <source>
        <dbReference type="ARBA" id="ARBA00022676"/>
    </source>
</evidence>
<dbReference type="PANTHER" id="PTHR32315:SF3">
    <property type="entry name" value="ADENINE PHOSPHORIBOSYLTRANSFERASE"/>
    <property type="match status" value="1"/>
</dbReference>
<dbReference type="PANTHER" id="PTHR32315">
    <property type="entry name" value="ADENINE PHOSPHORIBOSYLTRANSFERASE"/>
    <property type="match status" value="1"/>
</dbReference>
<name>A0A1B6HS29_9HEMI</name>
<evidence type="ECO:0000313" key="14">
    <source>
        <dbReference type="EMBL" id="JAS77451.1"/>
    </source>
</evidence>
<dbReference type="InterPro" id="IPR050054">
    <property type="entry name" value="UPRTase/APRTase"/>
</dbReference>
<dbReference type="GO" id="GO:0006166">
    <property type="term" value="P:purine ribonucleoside salvage"/>
    <property type="evidence" value="ECO:0007669"/>
    <property type="project" value="UniProtKB-KW"/>
</dbReference>
<protein>
    <recommendedName>
        <fullName evidence="8">Adenine phosphoribosyltransferase</fullName>
        <ecNumber evidence="7">2.4.2.7</ecNumber>
    </recommendedName>
</protein>
<sequence length="182" mass="20016">MMNEESDKIDLIKKHIQRYPNFPKPGIVFLDIFSVLRSSAAFHALQELFTSHVRKLGGVDVIAALESRGFLFGPTLALELDLPFVPIRKKGKLPGKVNQVAFTLEYGIDTFEIQTESILPSQKVVLLDDLLATGGSLAASCQLITQLGAEVVECLVVIELTDLKGRDKIPAPVHSFIQETES</sequence>
<evidence type="ECO:0000256" key="6">
    <source>
        <dbReference type="ARBA" id="ARBA00011738"/>
    </source>
</evidence>
<dbReference type="FunFam" id="3.40.50.2020:FF:000004">
    <property type="entry name" value="Adenine phosphoribosyltransferase"/>
    <property type="match status" value="1"/>
</dbReference>
<dbReference type="NCBIfam" id="NF002634">
    <property type="entry name" value="PRK02304.1-3"/>
    <property type="match status" value="1"/>
</dbReference>
<comment type="subunit">
    <text evidence="6">Homodimer.</text>
</comment>
<evidence type="ECO:0000256" key="3">
    <source>
        <dbReference type="ARBA" id="ARBA00004496"/>
    </source>
</evidence>
<keyword evidence="10" id="KW-0328">Glycosyltransferase</keyword>
<dbReference type="InterPro" id="IPR000836">
    <property type="entry name" value="PRTase_dom"/>
</dbReference>
<dbReference type="SUPFAM" id="SSF53271">
    <property type="entry name" value="PRTase-like"/>
    <property type="match status" value="1"/>
</dbReference>
<dbReference type="NCBIfam" id="NF002636">
    <property type="entry name" value="PRK02304.1-5"/>
    <property type="match status" value="1"/>
</dbReference>
<dbReference type="InterPro" id="IPR029057">
    <property type="entry name" value="PRTase-like"/>
</dbReference>
<comment type="function">
    <text evidence="2">Catalyzes a salvage reaction resulting in the formation of AMP, that is energically less costly than de novo synthesis.</text>
</comment>
<evidence type="ECO:0000256" key="1">
    <source>
        <dbReference type="ARBA" id="ARBA00000868"/>
    </source>
</evidence>
<dbReference type="EMBL" id="GECU01030255">
    <property type="protein sequence ID" value="JAS77451.1"/>
    <property type="molecule type" value="Transcribed_RNA"/>
</dbReference>
<evidence type="ECO:0000256" key="2">
    <source>
        <dbReference type="ARBA" id="ARBA00003968"/>
    </source>
</evidence>
<dbReference type="EC" id="2.4.2.7" evidence="7"/>